<proteinExistence type="predicted"/>
<evidence type="ECO:0000313" key="2">
    <source>
        <dbReference type="Proteomes" id="UP000694559"/>
    </source>
</evidence>
<accession>A0A8C6VPV9</accession>
<evidence type="ECO:0000313" key="1">
    <source>
        <dbReference type="Ensembl" id="ENSNNAP00000007082.1"/>
    </source>
</evidence>
<dbReference type="OrthoDB" id="5962695at2759"/>
<protein>
    <submittedName>
        <fullName evidence="1">Uncharacterized protein</fullName>
    </submittedName>
</protein>
<dbReference type="GeneTree" id="ENSGT01030000235145"/>
<name>A0A8C6VPV9_NAJNA</name>
<organism evidence="1 2">
    <name type="scientific">Naja naja</name>
    <name type="common">Indian cobra</name>
    <dbReference type="NCBI Taxonomy" id="35670"/>
    <lineage>
        <taxon>Eukaryota</taxon>
        <taxon>Metazoa</taxon>
        <taxon>Chordata</taxon>
        <taxon>Craniata</taxon>
        <taxon>Vertebrata</taxon>
        <taxon>Euteleostomi</taxon>
        <taxon>Lepidosauria</taxon>
        <taxon>Squamata</taxon>
        <taxon>Bifurcata</taxon>
        <taxon>Unidentata</taxon>
        <taxon>Episquamata</taxon>
        <taxon>Toxicofera</taxon>
        <taxon>Serpentes</taxon>
        <taxon>Colubroidea</taxon>
        <taxon>Elapidae</taxon>
        <taxon>Elapinae</taxon>
        <taxon>Naja</taxon>
    </lineage>
</organism>
<reference evidence="1" key="1">
    <citation type="submission" date="2025-08" db="UniProtKB">
        <authorList>
            <consortium name="Ensembl"/>
        </authorList>
    </citation>
    <scope>IDENTIFICATION</scope>
</reference>
<sequence>MASMAHTLPVPCPVKLGTVKLESPEARLHDYVKQGNYVKVKKLLKKGNSRVGVSRRGVQKERRDVFWRCFFCVRVANLRVCFFQRRFV</sequence>
<dbReference type="Ensembl" id="ENSNNAT00000007434.1">
    <property type="protein sequence ID" value="ENSNNAP00000007082.1"/>
    <property type="gene ID" value="ENSNNAG00000004803.1"/>
</dbReference>
<reference evidence="1" key="2">
    <citation type="submission" date="2025-09" db="UniProtKB">
        <authorList>
            <consortium name="Ensembl"/>
        </authorList>
    </citation>
    <scope>IDENTIFICATION</scope>
</reference>
<keyword evidence="2" id="KW-1185">Reference proteome</keyword>
<dbReference type="Proteomes" id="UP000694559">
    <property type="component" value="Unplaced"/>
</dbReference>
<dbReference type="AlphaFoldDB" id="A0A8C6VPV9"/>